<dbReference type="Proteomes" id="UP000198847">
    <property type="component" value="Unassembled WGS sequence"/>
</dbReference>
<dbReference type="Gene3D" id="1.10.132.20">
    <property type="entry name" value="Ribosome-recycling factor"/>
    <property type="match status" value="1"/>
</dbReference>
<dbReference type="HAMAP" id="MF_00040">
    <property type="entry name" value="RRF"/>
    <property type="match status" value="1"/>
</dbReference>
<keyword evidence="3 5" id="KW-0963">Cytoplasm</keyword>
<proteinExistence type="inferred from homology"/>
<comment type="similarity">
    <text evidence="2 5">Belongs to the RRF family.</text>
</comment>
<dbReference type="Pfam" id="PF01765">
    <property type="entry name" value="RRF"/>
    <property type="match status" value="1"/>
</dbReference>
<dbReference type="GO" id="GO:0006415">
    <property type="term" value="P:translational termination"/>
    <property type="evidence" value="ECO:0007669"/>
    <property type="project" value="UniProtKB-UniRule"/>
</dbReference>
<dbReference type="NCBIfam" id="TIGR00496">
    <property type="entry name" value="frr"/>
    <property type="match status" value="1"/>
</dbReference>
<dbReference type="PANTHER" id="PTHR20982:SF3">
    <property type="entry name" value="MITOCHONDRIAL RIBOSOME RECYCLING FACTOR PSEUDO 1"/>
    <property type="match status" value="1"/>
</dbReference>
<sequence>MLKEIYTTHEEKMKKALEALRKDLASLRAGRATPALLDKVLVDYYGTPTPVNQVANVSVPEPRLITLQPWEKSMLGPIEKAILKSDLGLTPNSDGSVIRLNIPQLTQQRRTELVKMVHKKAEDARVAVRNIRRDANDGIKKIEKEKSASEDETKKAQEDMQKLTDKYIKEIDQVMGSKEKEIMEV</sequence>
<organism evidence="8 9">
    <name type="scientific">Propionispora vibrioides</name>
    <dbReference type="NCBI Taxonomy" id="112903"/>
    <lineage>
        <taxon>Bacteria</taxon>
        <taxon>Bacillati</taxon>
        <taxon>Bacillota</taxon>
        <taxon>Negativicutes</taxon>
        <taxon>Selenomonadales</taxon>
        <taxon>Sporomusaceae</taxon>
        <taxon>Propionispora</taxon>
    </lineage>
</organism>
<keyword evidence="9" id="KW-1185">Reference proteome</keyword>
<feature type="domain" description="Ribosome recycling factor" evidence="7">
    <location>
        <begin position="20"/>
        <end position="183"/>
    </location>
</feature>
<dbReference type="STRING" id="112903.SAMN04490178_105141"/>
<evidence type="ECO:0000256" key="4">
    <source>
        <dbReference type="ARBA" id="ARBA00022917"/>
    </source>
</evidence>
<dbReference type="Gene3D" id="3.30.1360.40">
    <property type="match status" value="1"/>
</dbReference>
<dbReference type="GO" id="GO:0043023">
    <property type="term" value="F:ribosomal large subunit binding"/>
    <property type="evidence" value="ECO:0007669"/>
    <property type="project" value="TreeGrafter"/>
</dbReference>
<evidence type="ECO:0000256" key="5">
    <source>
        <dbReference type="HAMAP-Rule" id="MF_00040"/>
    </source>
</evidence>
<reference evidence="8 9" key="1">
    <citation type="submission" date="2016-10" db="EMBL/GenBank/DDBJ databases">
        <authorList>
            <person name="de Groot N.N."/>
        </authorList>
    </citation>
    <scope>NUCLEOTIDE SEQUENCE [LARGE SCALE GENOMIC DNA]</scope>
    <source>
        <strain evidence="8 9">DSM 13305</strain>
    </source>
</reference>
<name>A0A1H8SPG1_9FIRM</name>
<evidence type="ECO:0000256" key="3">
    <source>
        <dbReference type="ARBA" id="ARBA00022490"/>
    </source>
</evidence>
<evidence type="ECO:0000256" key="1">
    <source>
        <dbReference type="ARBA" id="ARBA00004496"/>
    </source>
</evidence>
<evidence type="ECO:0000256" key="6">
    <source>
        <dbReference type="SAM" id="MobiDB-lite"/>
    </source>
</evidence>
<accession>A0A1H8SPG1</accession>
<evidence type="ECO:0000313" key="9">
    <source>
        <dbReference type="Proteomes" id="UP000198847"/>
    </source>
</evidence>
<dbReference type="FunFam" id="1.10.132.20:FF:000001">
    <property type="entry name" value="Ribosome-recycling factor"/>
    <property type="match status" value="1"/>
</dbReference>
<dbReference type="OrthoDB" id="9804006at2"/>
<dbReference type="SUPFAM" id="SSF55194">
    <property type="entry name" value="Ribosome recycling factor, RRF"/>
    <property type="match status" value="1"/>
</dbReference>
<evidence type="ECO:0000259" key="7">
    <source>
        <dbReference type="Pfam" id="PF01765"/>
    </source>
</evidence>
<dbReference type="InterPro" id="IPR036191">
    <property type="entry name" value="RRF_sf"/>
</dbReference>
<dbReference type="InterPro" id="IPR002661">
    <property type="entry name" value="Ribosome_recyc_fac"/>
</dbReference>
<dbReference type="PANTHER" id="PTHR20982">
    <property type="entry name" value="RIBOSOME RECYCLING FACTOR"/>
    <property type="match status" value="1"/>
</dbReference>
<protein>
    <recommendedName>
        <fullName evidence="5">Ribosome-recycling factor</fullName>
        <shortName evidence="5">RRF</shortName>
    </recommendedName>
    <alternativeName>
        <fullName evidence="5">Ribosome-releasing factor</fullName>
    </alternativeName>
</protein>
<dbReference type="FunFam" id="3.30.1360.40:FF:000001">
    <property type="entry name" value="Ribosome-recycling factor"/>
    <property type="match status" value="1"/>
</dbReference>
<dbReference type="GO" id="GO:0005737">
    <property type="term" value="C:cytoplasm"/>
    <property type="evidence" value="ECO:0007669"/>
    <property type="project" value="UniProtKB-SubCell"/>
</dbReference>
<evidence type="ECO:0000256" key="2">
    <source>
        <dbReference type="ARBA" id="ARBA00005912"/>
    </source>
</evidence>
<dbReference type="EMBL" id="FODY01000005">
    <property type="protein sequence ID" value="SEO80416.1"/>
    <property type="molecule type" value="Genomic_DNA"/>
</dbReference>
<comment type="subcellular location">
    <subcellularLocation>
        <location evidence="1 5">Cytoplasm</location>
    </subcellularLocation>
</comment>
<keyword evidence="4 5" id="KW-0648">Protein biosynthesis</keyword>
<dbReference type="InterPro" id="IPR023584">
    <property type="entry name" value="Ribosome_recyc_fac_dom"/>
</dbReference>
<gene>
    <name evidence="5" type="primary">frr</name>
    <name evidence="8" type="ORF">SAMN04490178_105141</name>
</gene>
<dbReference type="CDD" id="cd00520">
    <property type="entry name" value="RRF"/>
    <property type="match status" value="1"/>
</dbReference>
<dbReference type="AlphaFoldDB" id="A0A1H8SPG1"/>
<comment type="function">
    <text evidence="5">Responsible for the release of ribosomes from messenger RNA at the termination of protein biosynthesis. May increase the efficiency of translation by recycling ribosomes from one round of translation to another.</text>
</comment>
<feature type="region of interest" description="Disordered" evidence="6">
    <location>
        <begin position="139"/>
        <end position="159"/>
    </location>
</feature>
<dbReference type="RefSeq" id="WP_091744882.1">
    <property type="nucleotide sequence ID" value="NZ_FODY01000005.1"/>
</dbReference>
<evidence type="ECO:0000313" key="8">
    <source>
        <dbReference type="EMBL" id="SEO80416.1"/>
    </source>
</evidence>